<name>A0A0A8ZYR1_ARUDO</name>
<proteinExistence type="predicted"/>
<accession>A0A0A8ZYR1</accession>
<evidence type="ECO:0000313" key="1">
    <source>
        <dbReference type="EMBL" id="JAD41895.1"/>
    </source>
</evidence>
<sequence length="25" mass="2841">MHTDSTYTIGTKLDCIKFNQPTLVN</sequence>
<dbReference type="AlphaFoldDB" id="A0A0A8ZYR1"/>
<reference evidence="1" key="1">
    <citation type="submission" date="2014-09" db="EMBL/GenBank/DDBJ databases">
        <authorList>
            <person name="Magalhaes I.L.F."/>
            <person name="Oliveira U."/>
            <person name="Santos F.R."/>
            <person name="Vidigal T.H.D.A."/>
            <person name="Brescovit A.D."/>
            <person name="Santos A.J."/>
        </authorList>
    </citation>
    <scope>NUCLEOTIDE SEQUENCE</scope>
    <source>
        <tissue evidence="1">Shoot tissue taken approximately 20 cm above the soil surface</tissue>
    </source>
</reference>
<dbReference type="EMBL" id="GBRH01256000">
    <property type="protein sequence ID" value="JAD41895.1"/>
    <property type="molecule type" value="Transcribed_RNA"/>
</dbReference>
<reference evidence="1" key="2">
    <citation type="journal article" date="2015" name="Data Brief">
        <title>Shoot transcriptome of the giant reed, Arundo donax.</title>
        <authorList>
            <person name="Barrero R.A."/>
            <person name="Guerrero F.D."/>
            <person name="Moolhuijzen P."/>
            <person name="Goolsby J.A."/>
            <person name="Tidwell J."/>
            <person name="Bellgard S.E."/>
            <person name="Bellgard M.I."/>
        </authorList>
    </citation>
    <scope>NUCLEOTIDE SEQUENCE</scope>
    <source>
        <tissue evidence="1">Shoot tissue taken approximately 20 cm above the soil surface</tissue>
    </source>
</reference>
<organism evidence="1">
    <name type="scientific">Arundo donax</name>
    <name type="common">Giant reed</name>
    <name type="synonym">Donax arundinaceus</name>
    <dbReference type="NCBI Taxonomy" id="35708"/>
    <lineage>
        <taxon>Eukaryota</taxon>
        <taxon>Viridiplantae</taxon>
        <taxon>Streptophyta</taxon>
        <taxon>Embryophyta</taxon>
        <taxon>Tracheophyta</taxon>
        <taxon>Spermatophyta</taxon>
        <taxon>Magnoliopsida</taxon>
        <taxon>Liliopsida</taxon>
        <taxon>Poales</taxon>
        <taxon>Poaceae</taxon>
        <taxon>PACMAD clade</taxon>
        <taxon>Arundinoideae</taxon>
        <taxon>Arundineae</taxon>
        <taxon>Arundo</taxon>
    </lineage>
</organism>
<protein>
    <submittedName>
        <fullName evidence="1">Uncharacterized protein</fullName>
    </submittedName>
</protein>